<feature type="domain" description="Ketosynthase family 3 (KS3)" evidence="4">
    <location>
        <begin position="3"/>
        <end position="404"/>
    </location>
</feature>
<name>A0A2K2HBF2_9BACT</name>
<dbReference type="InterPro" id="IPR014031">
    <property type="entry name" value="Ketoacyl_synth_C"/>
</dbReference>
<evidence type="ECO:0000313" key="6">
    <source>
        <dbReference type="Proteomes" id="UP000236340"/>
    </source>
</evidence>
<protein>
    <submittedName>
        <fullName evidence="5">Beta-ketoacyl-[acyl-carrier-protein] synthase family protein</fullName>
    </submittedName>
</protein>
<dbReference type="InterPro" id="IPR016039">
    <property type="entry name" value="Thiolase-like"/>
</dbReference>
<dbReference type="Proteomes" id="UP000236340">
    <property type="component" value="Unassembled WGS sequence"/>
</dbReference>
<dbReference type="SMART" id="SM00825">
    <property type="entry name" value="PKS_KS"/>
    <property type="match status" value="1"/>
</dbReference>
<dbReference type="Gene3D" id="3.40.47.10">
    <property type="match status" value="1"/>
</dbReference>
<reference evidence="5 6" key="1">
    <citation type="journal article" date="2018" name="Genome Announc.">
        <title>Genome Sequence of Geothermobacter sp. HR-1 Iron Reducer from the Loihi Seamount.</title>
        <authorList>
            <person name="Smith H."/>
            <person name="Abuyen K."/>
            <person name="Tremblay J."/>
            <person name="Savalia P."/>
            <person name="Perez-Rodriguez I."/>
            <person name="Emerson D."/>
            <person name="Tully B."/>
            <person name="Amend J."/>
        </authorList>
    </citation>
    <scope>NUCLEOTIDE SEQUENCE [LARGE SCALE GENOMIC DNA]</scope>
    <source>
        <strain evidence="5 6">HR-1</strain>
    </source>
</reference>
<dbReference type="GO" id="GO:0005829">
    <property type="term" value="C:cytosol"/>
    <property type="evidence" value="ECO:0007669"/>
    <property type="project" value="TreeGrafter"/>
</dbReference>
<sequence>MSMNRVVVTGYGAISPFGVGGECLFDNLWQMQSAVRHVCETKRVAGIRTDLAAIVPEVNEKSIPRKFRRSMSAMSIYATLAAKEALSMGGLDGSDLAEVGLVAGSTIGSTLTTEKFFRDFLRDESLERMRSTVFFQIMNHSVAANLVQVLGLGGRVLAPGAACATGCQAVGLAYELIAAGRQTQMLCGGADEFHPLTVATFDIMNAAASGAEDPQAASCPFDEKRQGLVCGEGAGFLLLESLPSALRRKATILGEVVGFASLADSGNIANPDSNAMERCMRQAIEDAGLGVEELDYINAHATATPQGDVAEATAIARLVGTQVPVSSLKGHLGHTMAASGALELIATLQMLQSGMLIPTRNLERPDPLCGGISLLTEPTRTAARVALKNSFALGGIDSSLVVRSYQV</sequence>
<dbReference type="GO" id="GO:0004315">
    <property type="term" value="F:3-oxoacyl-[acyl-carrier-protein] synthase activity"/>
    <property type="evidence" value="ECO:0007669"/>
    <property type="project" value="InterPro"/>
</dbReference>
<dbReference type="GO" id="GO:0006633">
    <property type="term" value="P:fatty acid biosynthetic process"/>
    <property type="evidence" value="ECO:0007669"/>
    <property type="project" value="InterPro"/>
</dbReference>
<comment type="caution">
    <text evidence="5">The sequence shown here is derived from an EMBL/GenBank/DDBJ whole genome shotgun (WGS) entry which is preliminary data.</text>
</comment>
<dbReference type="CDD" id="cd00834">
    <property type="entry name" value="KAS_I_II"/>
    <property type="match status" value="1"/>
</dbReference>
<dbReference type="PROSITE" id="PS00606">
    <property type="entry name" value="KS3_1"/>
    <property type="match status" value="1"/>
</dbReference>
<evidence type="ECO:0000256" key="3">
    <source>
        <dbReference type="RuleBase" id="RU003694"/>
    </source>
</evidence>
<evidence type="ECO:0000256" key="2">
    <source>
        <dbReference type="ARBA" id="ARBA00022679"/>
    </source>
</evidence>
<comment type="similarity">
    <text evidence="1 3">Belongs to the thiolase-like superfamily. Beta-ketoacyl-ACP synthases family.</text>
</comment>
<evidence type="ECO:0000313" key="5">
    <source>
        <dbReference type="EMBL" id="PNU20646.1"/>
    </source>
</evidence>
<dbReference type="OrthoDB" id="9808669at2"/>
<dbReference type="InterPro" id="IPR014030">
    <property type="entry name" value="Ketoacyl_synth_N"/>
</dbReference>
<dbReference type="Pfam" id="PF02801">
    <property type="entry name" value="Ketoacyl-synt_C"/>
    <property type="match status" value="1"/>
</dbReference>
<dbReference type="PROSITE" id="PS52004">
    <property type="entry name" value="KS3_2"/>
    <property type="match status" value="1"/>
</dbReference>
<dbReference type="PANTHER" id="PTHR11712:SF325">
    <property type="entry name" value="3-OXOACYL-(ACYL-CARRIER-PROTEIN) SYNTHASE II FABF"/>
    <property type="match status" value="1"/>
</dbReference>
<dbReference type="Pfam" id="PF00109">
    <property type="entry name" value="ketoacyl-synt"/>
    <property type="match status" value="1"/>
</dbReference>
<accession>A0A2K2HBF2</accession>
<organism evidence="5 6">
    <name type="scientific">Geothermobacter hydrogeniphilus</name>
    <dbReference type="NCBI Taxonomy" id="1969733"/>
    <lineage>
        <taxon>Bacteria</taxon>
        <taxon>Pseudomonadati</taxon>
        <taxon>Thermodesulfobacteriota</taxon>
        <taxon>Desulfuromonadia</taxon>
        <taxon>Desulfuromonadales</taxon>
        <taxon>Geothermobacteraceae</taxon>
        <taxon>Geothermobacter</taxon>
    </lineage>
</organism>
<dbReference type="InterPro" id="IPR018201">
    <property type="entry name" value="Ketoacyl_synth_AS"/>
</dbReference>
<gene>
    <name evidence="5" type="ORF">C2E25_06265</name>
</gene>
<evidence type="ECO:0000256" key="1">
    <source>
        <dbReference type="ARBA" id="ARBA00008467"/>
    </source>
</evidence>
<dbReference type="InterPro" id="IPR000794">
    <property type="entry name" value="Beta-ketoacyl_synthase"/>
</dbReference>
<dbReference type="PANTHER" id="PTHR11712">
    <property type="entry name" value="POLYKETIDE SYNTHASE-RELATED"/>
    <property type="match status" value="1"/>
</dbReference>
<keyword evidence="2 3" id="KW-0808">Transferase</keyword>
<dbReference type="InterPro" id="IPR020841">
    <property type="entry name" value="PKS_Beta-ketoAc_synthase_dom"/>
</dbReference>
<dbReference type="AlphaFoldDB" id="A0A2K2HBF2"/>
<evidence type="ECO:0000259" key="4">
    <source>
        <dbReference type="PROSITE" id="PS52004"/>
    </source>
</evidence>
<dbReference type="SUPFAM" id="SSF53901">
    <property type="entry name" value="Thiolase-like"/>
    <property type="match status" value="2"/>
</dbReference>
<dbReference type="EMBL" id="PPFX01000010">
    <property type="protein sequence ID" value="PNU20646.1"/>
    <property type="molecule type" value="Genomic_DNA"/>
</dbReference>
<proteinExistence type="inferred from homology"/>